<organism evidence="1 2">
    <name type="scientific">Agrobacterium rosae</name>
    <dbReference type="NCBI Taxonomy" id="1972867"/>
    <lineage>
        <taxon>Bacteria</taxon>
        <taxon>Pseudomonadati</taxon>
        <taxon>Pseudomonadota</taxon>
        <taxon>Alphaproteobacteria</taxon>
        <taxon>Hyphomicrobiales</taxon>
        <taxon>Rhizobiaceae</taxon>
        <taxon>Rhizobium/Agrobacterium group</taxon>
        <taxon>Agrobacterium</taxon>
    </lineage>
</organism>
<evidence type="ECO:0000313" key="1">
    <source>
        <dbReference type="EMBL" id="SCX35171.1"/>
    </source>
</evidence>
<protein>
    <submittedName>
        <fullName evidence="1">Uncharacterized protein</fullName>
    </submittedName>
</protein>
<reference evidence="2" key="1">
    <citation type="submission" date="2016-10" db="EMBL/GenBank/DDBJ databases">
        <authorList>
            <person name="Wibberg D."/>
        </authorList>
    </citation>
    <scope>NUCLEOTIDE SEQUENCE [LARGE SCALE GENOMIC DNA]</scope>
</reference>
<dbReference type="AlphaFoldDB" id="A0A1R3U962"/>
<evidence type="ECO:0000313" key="2">
    <source>
        <dbReference type="Proteomes" id="UP000187891"/>
    </source>
</evidence>
<proteinExistence type="predicted"/>
<dbReference type="EMBL" id="FMUE01000019">
    <property type="protein sequence ID" value="SCX35171.1"/>
    <property type="molecule type" value="Genomic_DNA"/>
</dbReference>
<gene>
    <name evidence="1" type="ORF">DSM25559_4835</name>
</gene>
<sequence>MLEQKVARQTVGKRLRCRETMPVSQSYMHSWLIPKVEELAYRPRSTKFANCTGRFQSLYRRLRQLALEWKGLLSYDLILGKGCGRLGRAHHRIVG</sequence>
<dbReference type="Proteomes" id="UP000187891">
    <property type="component" value="Unassembled WGS sequence"/>
</dbReference>
<name>A0A1R3U962_9HYPH</name>
<accession>A0A1R3U962</accession>